<dbReference type="InterPro" id="IPR050514">
    <property type="entry name" value="WAP_four-disulfide_core"/>
</dbReference>
<organism evidence="2 3">
    <name type="scientific">Hippocampus comes</name>
    <name type="common">Tiger tail seahorse</name>
    <dbReference type="NCBI Taxonomy" id="109280"/>
    <lineage>
        <taxon>Eukaryota</taxon>
        <taxon>Metazoa</taxon>
        <taxon>Chordata</taxon>
        <taxon>Craniata</taxon>
        <taxon>Vertebrata</taxon>
        <taxon>Euteleostomi</taxon>
        <taxon>Actinopterygii</taxon>
        <taxon>Neopterygii</taxon>
        <taxon>Teleostei</taxon>
        <taxon>Neoteleostei</taxon>
        <taxon>Acanthomorphata</taxon>
        <taxon>Syngnathiaria</taxon>
        <taxon>Syngnathiformes</taxon>
        <taxon>Syngnathoidei</taxon>
        <taxon>Syngnathidae</taxon>
        <taxon>Hippocampus</taxon>
    </lineage>
</organism>
<dbReference type="GO" id="GO:0004867">
    <property type="term" value="F:serine-type endopeptidase inhibitor activity"/>
    <property type="evidence" value="ECO:0007669"/>
    <property type="project" value="TreeGrafter"/>
</dbReference>
<dbReference type="Ensembl" id="ENSHCOT00000024507.1">
    <property type="protein sequence ID" value="ENSHCOP00000027901.1"/>
    <property type="gene ID" value="ENSHCOG00000020108.1"/>
</dbReference>
<dbReference type="AlphaFoldDB" id="A0A3Q2Z7L4"/>
<dbReference type="SMART" id="SM00217">
    <property type="entry name" value="WAP"/>
    <property type="match status" value="2"/>
</dbReference>
<accession>A0A3Q2Z7L4</accession>
<reference evidence="2" key="1">
    <citation type="submission" date="2025-08" db="UniProtKB">
        <authorList>
            <consortium name="Ensembl"/>
        </authorList>
    </citation>
    <scope>IDENTIFICATION</scope>
</reference>
<dbReference type="GeneTree" id="ENSGT00940000165527"/>
<dbReference type="InterPro" id="IPR008197">
    <property type="entry name" value="WAP_dom"/>
</dbReference>
<feature type="domain" description="WAP" evidence="1">
    <location>
        <begin position="60"/>
        <end position="105"/>
    </location>
</feature>
<dbReference type="Gene3D" id="4.10.75.10">
    <property type="entry name" value="Elafin-like"/>
    <property type="match status" value="2"/>
</dbReference>
<proteinExistence type="predicted"/>
<evidence type="ECO:0000259" key="1">
    <source>
        <dbReference type="PROSITE" id="PS51390"/>
    </source>
</evidence>
<evidence type="ECO:0000313" key="2">
    <source>
        <dbReference type="Ensembl" id="ENSHCOP00000027901.1"/>
    </source>
</evidence>
<evidence type="ECO:0000313" key="3">
    <source>
        <dbReference type="Proteomes" id="UP000264820"/>
    </source>
</evidence>
<dbReference type="PANTHER" id="PTHR19441">
    <property type="entry name" value="WHEY ACDIC PROTEIN WAP"/>
    <property type="match status" value="1"/>
</dbReference>
<dbReference type="Pfam" id="PF00095">
    <property type="entry name" value="WAP"/>
    <property type="match status" value="2"/>
</dbReference>
<dbReference type="InterPro" id="IPR036645">
    <property type="entry name" value="Elafin-like_sf"/>
</dbReference>
<dbReference type="SUPFAM" id="SSF57256">
    <property type="entry name" value="Elafin-like"/>
    <property type="match status" value="2"/>
</dbReference>
<keyword evidence="3" id="KW-1185">Reference proteome</keyword>
<sequence>MVQIASSSGRHTCKSCLSQQRESRAHSHTSMDKYAVCALVFALGAFVQFHPVFTQDSPKIHPKPGECSRRALLAPSKRGCVSDQDCPGDHKCCVFDCEDVCVAPSFNKPGVCPDTTGQLGYCAFLCFDDRDCSDELKCCGVRSSVSQKGVMSHSSAGYDGPPMR</sequence>
<dbReference type="PROSITE" id="PS51390">
    <property type="entry name" value="WAP"/>
    <property type="match status" value="1"/>
</dbReference>
<name>A0A3Q2Z7L4_HIPCM</name>
<dbReference type="PANTHER" id="PTHR19441:SF95">
    <property type="entry name" value="PERLWAPIN ISOFORM X1"/>
    <property type="match status" value="1"/>
</dbReference>
<dbReference type="STRING" id="109280.ENSHCOP00000027902"/>
<reference evidence="2" key="2">
    <citation type="submission" date="2025-09" db="UniProtKB">
        <authorList>
            <consortium name="Ensembl"/>
        </authorList>
    </citation>
    <scope>IDENTIFICATION</scope>
</reference>
<protein>
    <submittedName>
        <fullName evidence="2">WAP four-disulfide core domain 2</fullName>
    </submittedName>
</protein>
<dbReference type="GO" id="GO:0005615">
    <property type="term" value="C:extracellular space"/>
    <property type="evidence" value="ECO:0007669"/>
    <property type="project" value="TreeGrafter"/>
</dbReference>
<dbReference type="Proteomes" id="UP000264820">
    <property type="component" value="Unplaced"/>
</dbReference>